<evidence type="ECO:0000259" key="5">
    <source>
        <dbReference type="Pfam" id="PF00251"/>
    </source>
</evidence>
<sequence length="519" mass="56997">MTPHLTRRQLIQAGAAGAAALVLVEAAPLPALAVTSLRAHFHMTPPSGWLCDPQRPVYTRGAYQLYYLHSAIDNGDGGWDHTTTTDGVKFTYQGPVIPLQTNFPAWTGCTLIDTNNTAGYGAGAVIALATRPTGGVRKYQEQYLFYSTDDGFTFTARPNPVIVNTDGRSATTPAQVENAEWFRDPKVAWDSVHNQWVCVIGRERYAAFYTSTNLIDWTLRNNFDYPDHNLGGIECPDLFQMTADDGTQHWVLGAGMDAYNEGLPCTYAYWTGTWNGTAFTADNVTPQWLDWGWDWYAAITWPSVDQPTTKRYAMAWMNNWKYANRTVPTDSSDGYNGQNSITRELTFARQSDGRYQLLSQPISALASYATSTTTIPTQVVNGSLVLPWSGRAYELDIDISWSAATNVGVSVGRSANGTRHTNIGKYGSDLYVDRGPSDLSGYSLQPYTRAAAPIDSGARTVHLRILVDLQSVEVFVNAGHTVLSQQVQFTDGDTGISLYSDGGPATFSNISIREFATVI</sequence>
<dbReference type="Pfam" id="PF00251">
    <property type="entry name" value="Glyco_hydro_32N"/>
    <property type="match status" value="1"/>
</dbReference>
<dbReference type="Gene3D" id="2.115.10.20">
    <property type="entry name" value="Glycosyl hydrolase domain, family 43"/>
    <property type="match status" value="1"/>
</dbReference>
<protein>
    <submittedName>
        <fullName evidence="7">Glycoside hydrolase family 32 protein</fullName>
    </submittedName>
</protein>
<evidence type="ECO:0000259" key="6">
    <source>
        <dbReference type="Pfam" id="PF08244"/>
    </source>
</evidence>
<dbReference type="PANTHER" id="PTHR42800">
    <property type="entry name" value="EXOINULINASE INUD (AFU_ORTHOLOGUE AFUA_5G00480)"/>
    <property type="match status" value="1"/>
</dbReference>
<dbReference type="InterPro" id="IPR013148">
    <property type="entry name" value="Glyco_hydro_32_N"/>
</dbReference>
<dbReference type="Pfam" id="PF08244">
    <property type="entry name" value="Glyco_hydro_32C"/>
    <property type="match status" value="1"/>
</dbReference>
<dbReference type="GO" id="GO:0005987">
    <property type="term" value="P:sucrose catabolic process"/>
    <property type="evidence" value="ECO:0007669"/>
    <property type="project" value="TreeGrafter"/>
</dbReference>
<dbReference type="SUPFAM" id="SSF49899">
    <property type="entry name" value="Concanavalin A-like lectins/glucanases"/>
    <property type="match status" value="1"/>
</dbReference>
<evidence type="ECO:0000256" key="4">
    <source>
        <dbReference type="RuleBase" id="RU362110"/>
    </source>
</evidence>
<dbReference type="AlphaFoldDB" id="A0A4T2C6R1"/>
<dbReference type="EMBL" id="QYRT01000004">
    <property type="protein sequence ID" value="TIH40115.1"/>
    <property type="molecule type" value="Genomic_DNA"/>
</dbReference>
<dbReference type="PROSITE" id="PS51318">
    <property type="entry name" value="TAT"/>
    <property type="match status" value="1"/>
</dbReference>
<dbReference type="OrthoDB" id="9776657at2"/>
<proteinExistence type="inferred from homology"/>
<name>A0A4T2C6R1_9MICO</name>
<dbReference type="RefSeq" id="WP_136640749.1">
    <property type="nucleotide sequence ID" value="NZ_QYRT01000004.1"/>
</dbReference>
<dbReference type="InterPro" id="IPR023296">
    <property type="entry name" value="Glyco_hydro_beta-prop_sf"/>
</dbReference>
<keyword evidence="8" id="KW-1185">Reference proteome</keyword>
<dbReference type="SMART" id="SM00640">
    <property type="entry name" value="Glyco_32"/>
    <property type="match status" value="1"/>
</dbReference>
<dbReference type="InterPro" id="IPR013189">
    <property type="entry name" value="Glyco_hydro_32_C"/>
</dbReference>
<organism evidence="7 8">
    <name type="scientific">Subtercola vilae</name>
    <dbReference type="NCBI Taxonomy" id="2056433"/>
    <lineage>
        <taxon>Bacteria</taxon>
        <taxon>Bacillati</taxon>
        <taxon>Actinomycetota</taxon>
        <taxon>Actinomycetes</taxon>
        <taxon>Micrococcales</taxon>
        <taxon>Microbacteriaceae</taxon>
        <taxon>Subtercola</taxon>
    </lineage>
</organism>
<evidence type="ECO:0000256" key="1">
    <source>
        <dbReference type="ARBA" id="ARBA00009902"/>
    </source>
</evidence>
<evidence type="ECO:0000256" key="2">
    <source>
        <dbReference type="ARBA" id="ARBA00022801"/>
    </source>
</evidence>
<dbReference type="InterPro" id="IPR013320">
    <property type="entry name" value="ConA-like_dom_sf"/>
</dbReference>
<dbReference type="GO" id="GO:0005737">
    <property type="term" value="C:cytoplasm"/>
    <property type="evidence" value="ECO:0007669"/>
    <property type="project" value="TreeGrafter"/>
</dbReference>
<keyword evidence="2 4" id="KW-0378">Hydrolase</keyword>
<evidence type="ECO:0000313" key="8">
    <source>
        <dbReference type="Proteomes" id="UP000306192"/>
    </source>
</evidence>
<feature type="domain" description="Glycosyl hydrolase family 32 C-terminal" evidence="6">
    <location>
        <begin position="372"/>
        <end position="513"/>
    </location>
</feature>
<dbReference type="CDD" id="cd18622">
    <property type="entry name" value="GH32_Inu-like"/>
    <property type="match status" value="1"/>
</dbReference>
<dbReference type="SUPFAM" id="SSF75005">
    <property type="entry name" value="Arabinanase/levansucrase/invertase"/>
    <property type="match status" value="1"/>
</dbReference>
<reference evidence="7 8" key="1">
    <citation type="journal article" date="2019" name="Microorganisms">
        <title>Systematic Affiliation and Genome Analysis of Subtercola vilae DB165(T) with Particular Emphasis on Cold Adaptation of an Isolate from a High-Altitude Cold Volcano Lake.</title>
        <authorList>
            <person name="Villalobos A.S."/>
            <person name="Wiese J."/>
            <person name="Imhoff J.F."/>
            <person name="Dorador C."/>
            <person name="Keller A."/>
            <person name="Hentschel U."/>
        </authorList>
    </citation>
    <scope>NUCLEOTIDE SEQUENCE [LARGE SCALE GENOMIC DNA]</scope>
    <source>
        <strain evidence="7 8">DB165</strain>
    </source>
</reference>
<accession>A0A4T2C6R1</accession>
<dbReference type="Proteomes" id="UP000306192">
    <property type="component" value="Unassembled WGS sequence"/>
</dbReference>
<comment type="caution">
    <text evidence="7">The sequence shown here is derived from an EMBL/GenBank/DDBJ whole genome shotgun (WGS) entry which is preliminary data.</text>
</comment>
<feature type="domain" description="Glycosyl hydrolase family 32 N-terminal" evidence="5">
    <location>
        <begin position="42"/>
        <end position="361"/>
    </location>
</feature>
<dbReference type="GO" id="GO:0004575">
    <property type="term" value="F:sucrose alpha-glucosidase activity"/>
    <property type="evidence" value="ECO:0007669"/>
    <property type="project" value="TreeGrafter"/>
</dbReference>
<evidence type="ECO:0000256" key="3">
    <source>
        <dbReference type="ARBA" id="ARBA00023295"/>
    </source>
</evidence>
<evidence type="ECO:0000313" key="7">
    <source>
        <dbReference type="EMBL" id="TIH40115.1"/>
    </source>
</evidence>
<keyword evidence="3 4" id="KW-0326">Glycosidase</keyword>
<dbReference type="InterPro" id="IPR001362">
    <property type="entry name" value="Glyco_hydro_32"/>
</dbReference>
<gene>
    <name evidence="7" type="ORF">D4765_03030</name>
</gene>
<comment type="similarity">
    <text evidence="1 4">Belongs to the glycosyl hydrolase 32 family.</text>
</comment>
<dbReference type="Gene3D" id="2.60.120.560">
    <property type="entry name" value="Exo-inulinase, domain 1"/>
    <property type="match status" value="1"/>
</dbReference>
<dbReference type="InterPro" id="IPR006311">
    <property type="entry name" value="TAT_signal"/>
</dbReference>
<dbReference type="PANTHER" id="PTHR42800:SF1">
    <property type="entry name" value="EXOINULINASE INUD (AFU_ORTHOLOGUE AFUA_5G00480)"/>
    <property type="match status" value="1"/>
</dbReference>